<protein>
    <submittedName>
        <fullName evidence="1">Uncharacterized protein</fullName>
    </submittedName>
</protein>
<name>A0A108U5K8_9GAMM</name>
<organism evidence="1 2">
    <name type="scientific">Lysobacter capsici AZ78</name>
    <dbReference type="NCBI Taxonomy" id="1444315"/>
    <lineage>
        <taxon>Bacteria</taxon>
        <taxon>Pseudomonadati</taxon>
        <taxon>Pseudomonadota</taxon>
        <taxon>Gammaproteobacteria</taxon>
        <taxon>Lysobacterales</taxon>
        <taxon>Lysobacteraceae</taxon>
        <taxon>Lysobacter</taxon>
    </lineage>
</organism>
<proteinExistence type="predicted"/>
<evidence type="ECO:0000313" key="1">
    <source>
        <dbReference type="EMBL" id="KWS02970.1"/>
    </source>
</evidence>
<evidence type="ECO:0000313" key="2">
    <source>
        <dbReference type="Proteomes" id="UP000023435"/>
    </source>
</evidence>
<dbReference type="AlphaFoldDB" id="A0A108U5K8"/>
<gene>
    <name evidence="1" type="ORF">AZ78_0516</name>
</gene>
<dbReference type="EMBL" id="JAJA02000001">
    <property type="protein sequence ID" value="KWS02970.1"/>
    <property type="molecule type" value="Genomic_DNA"/>
</dbReference>
<keyword evidence="2" id="KW-1185">Reference proteome</keyword>
<reference evidence="1 2" key="1">
    <citation type="journal article" date="2014" name="Genome Announc.">
        <title>Draft Genome Sequence of Lysobacter capsici AZ78, a Bacterium Antagonistic to Plant-Pathogenic Oomycetes.</title>
        <authorList>
            <person name="Puopolo G."/>
            <person name="Sonego P."/>
            <person name="Engelen K."/>
            <person name="Pertot I."/>
        </authorList>
    </citation>
    <scope>NUCLEOTIDE SEQUENCE [LARGE SCALE GENOMIC DNA]</scope>
    <source>
        <strain evidence="1 2">AZ78</strain>
    </source>
</reference>
<sequence length="223" mass="24840">MAYSDLRKKLLAESWLPLRDPKCWENVGGKAEVCNYLPEVESCSADGYCKMRFAHRELGLRIQVGTYGPYNQENTVGSGSATSVRFWSFRKLDTPAAAACPSRDFDQFLSKFASDTSLARTFTAPVVKVVELLSDGEGDRPRPVYMQAADYSGFKVRYADGGFHYVDGEGAIDASPLRLKVSKESQDKRLVRYGLNMSEGNSYRFENTNGCWLLTEDPEAPAP</sequence>
<comment type="caution">
    <text evidence="1">The sequence shown here is derived from an EMBL/GenBank/DDBJ whole genome shotgun (WGS) entry which is preliminary data.</text>
</comment>
<dbReference type="Proteomes" id="UP000023435">
    <property type="component" value="Unassembled WGS sequence"/>
</dbReference>
<accession>A0A108U5K8</accession>